<sequence length="140" mass="15751">MKLLIRMLVLSRYLTLNRQAREIRRIVQALPVTAQRAVGQLAMAEIQNAAKEPIPHLYGSENVDRYQPWGDAASQSFVKARSRVPQLKLRGIAMWLAVVYHETRDSQHRNLLDIHREVLGLLGLLKGTYAAGANTEIAIA</sequence>
<keyword evidence="2" id="KW-1185">Reference proteome</keyword>
<organism evidence="1 2">
    <name type="scientific">Chiayiivirga flava</name>
    <dbReference type="NCBI Taxonomy" id="659595"/>
    <lineage>
        <taxon>Bacteria</taxon>
        <taxon>Pseudomonadati</taxon>
        <taxon>Pseudomonadota</taxon>
        <taxon>Gammaproteobacteria</taxon>
        <taxon>Lysobacterales</taxon>
        <taxon>Lysobacteraceae</taxon>
        <taxon>Chiayiivirga</taxon>
    </lineage>
</organism>
<comment type="caution">
    <text evidence="1">The sequence shown here is derived from an EMBL/GenBank/DDBJ whole genome shotgun (WGS) entry which is preliminary data.</text>
</comment>
<evidence type="ECO:0000313" key="1">
    <source>
        <dbReference type="EMBL" id="MBB5208538.1"/>
    </source>
</evidence>
<reference evidence="1 2" key="1">
    <citation type="submission" date="2020-08" db="EMBL/GenBank/DDBJ databases">
        <title>Genomic Encyclopedia of Type Strains, Phase IV (KMG-IV): sequencing the most valuable type-strain genomes for metagenomic binning, comparative biology and taxonomic classification.</title>
        <authorList>
            <person name="Goeker M."/>
        </authorList>
    </citation>
    <scope>NUCLEOTIDE SEQUENCE [LARGE SCALE GENOMIC DNA]</scope>
    <source>
        <strain evidence="1 2">DSM 24163</strain>
    </source>
</reference>
<gene>
    <name evidence="1" type="ORF">HNQ52_002080</name>
</gene>
<accession>A0A7W8G163</accession>
<evidence type="ECO:0000313" key="2">
    <source>
        <dbReference type="Proteomes" id="UP000521199"/>
    </source>
</evidence>
<proteinExistence type="predicted"/>
<dbReference type="EMBL" id="JACHHP010000003">
    <property type="protein sequence ID" value="MBB5208538.1"/>
    <property type="molecule type" value="Genomic_DNA"/>
</dbReference>
<name>A0A7W8G163_9GAMM</name>
<dbReference type="RefSeq" id="WP_183961061.1">
    <property type="nucleotide sequence ID" value="NZ_JACHHP010000003.1"/>
</dbReference>
<protein>
    <submittedName>
        <fullName evidence="1">Uncharacterized protein</fullName>
    </submittedName>
</protein>
<dbReference type="Proteomes" id="UP000521199">
    <property type="component" value="Unassembled WGS sequence"/>
</dbReference>
<dbReference type="AlphaFoldDB" id="A0A7W8G163"/>